<proteinExistence type="predicted"/>
<gene>
    <name evidence="1" type="ORF">HWD57_10865</name>
</gene>
<dbReference type="KEGG" id="acog:HWD57_10865"/>
<dbReference type="SUPFAM" id="SSF49899">
    <property type="entry name" value="Concanavalin A-like lectins/glucanases"/>
    <property type="match status" value="1"/>
</dbReference>
<protein>
    <recommendedName>
        <fullName evidence="3">LamG domain-containing protein</fullName>
    </recommendedName>
</protein>
<evidence type="ECO:0008006" key="3">
    <source>
        <dbReference type="Google" id="ProtNLM"/>
    </source>
</evidence>
<dbReference type="Gene3D" id="2.60.120.200">
    <property type="match status" value="1"/>
</dbReference>
<accession>A0A7D5SEN3</accession>
<evidence type="ECO:0000313" key="2">
    <source>
        <dbReference type="Proteomes" id="UP000509684"/>
    </source>
</evidence>
<evidence type="ECO:0000313" key="1">
    <source>
        <dbReference type="EMBL" id="QLH50224.1"/>
    </source>
</evidence>
<dbReference type="AlphaFoldDB" id="A0A7D5SEN3"/>
<name>A0A7D5SEN3_9PROT</name>
<organism evidence="1 2">
    <name type="scientific">Candidatus Accumulibacter cognatus</name>
    <dbReference type="NCBI Taxonomy" id="2954383"/>
    <lineage>
        <taxon>Bacteria</taxon>
        <taxon>Pseudomonadati</taxon>
        <taxon>Pseudomonadota</taxon>
        <taxon>Betaproteobacteria</taxon>
        <taxon>Candidatus Accumulibacter</taxon>
    </lineage>
</organism>
<dbReference type="EMBL" id="CP058708">
    <property type="protein sequence ID" value="QLH50224.1"/>
    <property type="molecule type" value="Genomic_DNA"/>
</dbReference>
<dbReference type="InterPro" id="IPR013320">
    <property type="entry name" value="ConA-like_dom_sf"/>
</dbReference>
<dbReference type="Proteomes" id="UP000509684">
    <property type="component" value="Chromosome"/>
</dbReference>
<sequence length="349" mass="37094">MGDPLWPLLNAGLHLSGSHGSTSFPDVKGHTFTRSGAVAISTAQSRFAGEGSAYFPGGASDRLSCAASADFIFTGATSLSISFSLYLLAYPAAGNQCRIVNIGTNGSGSSFCVALNEFHDMGAYVPLSGKNFLFATGGEVSLNTWQDFEISVFNGTALMFKNGLIIASRTGLDMPTGGTSNIVRIGGDQSGYPTVDAALNGYLSELRILCKWGRHDSAYAPASGPFEEGFSLNYARAAPAFPLVQPARPAWKAVRQSPPALLLDAEHGGRGRIVGTTQADGDPDYPVSRRVRLLRQRDGALAREIWSDADGNYAFDRIRHDVPYVLMSHDHTGLFNAVIADGVIPELIP</sequence>
<reference evidence="1 2" key="1">
    <citation type="journal article" date="2019" name="Microbiome">
        <title>Annotated bacterial chromosomes from frame-shift-corrected long-read metagenomic data.</title>
        <authorList>
            <person name="Arumugam K."/>
            <person name="Bagci C."/>
            <person name="Bessarab I."/>
            <person name="Beier S."/>
            <person name="Buchfink B."/>
            <person name="Gorska A."/>
            <person name="Qiu G."/>
            <person name="Huson D.H."/>
            <person name="Williams R.B.H."/>
        </authorList>
    </citation>
    <scope>NUCLEOTIDE SEQUENCE [LARGE SCALE GENOMIC DNA]</scope>
    <source>
        <strain evidence="1">SSA1</strain>
    </source>
</reference>